<proteinExistence type="predicted"/>
<evidence type="ECO:0000313" key="8">
    <source>
        <dbReference type="Proteomes" id="UP000824242"/>
    </source>
</evidence>
<name>A0A9D1AKY0_9FIRM</name>
<feature type="transmembrane region" description="Helical" evidence="6">
    <location>
        <begin position="129"/>
        <end position="154"/>
    </location>
</feature>
<evidence type="ECO:0000256" key="3">
    <source>
        <dbReference type="ARBA" id="ARBA00022692"/>
    </source>
</evidence>
<evidence type="ECO:0000256" key="4">
    <source>
        <dbReference type="ARBA" id="ARBA00022989"/>
    </source>
</evidence>
<comment type="subcellular location">
    <subcellularLocation>
        <location evidence="1">Cell membrane</location>
        <topology evidence="1">Multi-pass membrane protein</topology>
    </subcellularLocation>
</comment>
<keyword evidence="2" id="KW-1003">Cell membrane</keyword>
<evidence type="ECO:0000256" key="6">
    <source>
        <dbReference type="SAM" id="Phobius"/>
    </source>
</evidence>
<keyword evidence="3 6" id="KW-0812">Transmembrane</keyword>
<dbReference type="InterPro" id="IPR010343">
    <property type="entry name" value="ArAE_1"/>
</dbReference>
<feature type="transmembrane region" description="Helical" evidence="6">
    <location>
        <begin position="65"/>
        <end position="82"/>
    </location>
</feature>
<feature type="transmembrane region" description="Helical" evidence="6">
    <location>
        <begin position="89"/>
        <end position="106"/>
    </location>
</feature>
<comment type="caution">
    <text evidence="7">The sequence shown here is derived from an EMBL/GenBank/DDBJ whole genome shotgun (WGS) entry which is preliminary data.</text>
</comment>
<evidence type="ECO:0000313" key="7">
    <source>
        <dbReference type="EMBL" id="HIR46376.1"/>
    </source>
</evidence>
<evidence type="ECO:0000256" key="1">
    <source>
        <dbReference type="ARBA" id="ARBA00004651"/>
    </source>
</evidence>
<dbReference type="PROSITE" id="PS51257">
    <property type="entry name" value="PROKAR_LIPOPROTEIN"/>
    <property type="match status" value="1"/>
</dbReference>
<keyword evidence="4 6" id="KW-1133">Transmembrane helix</keyword>
<reference evidence="7" key="1">
    <citation type="submission" date="2020-10" db="EMBL/GenBank/DDBJ databases">
        <authorList>
            <person name="Gilroy R."/>
        </authorList>
    </citation>
    <scope>NUCLEOTIDE SEQUENCE</scope>
    <source>
        <strain evidence="7">ChiSxjej1B13-7958</strain>
    </source>
</reference>
<keyword evidence="5 6" id="KW-0472">Membrane</keyword>
<organism evidence="7 8">
    <name type="scientific">Candidatus Caccousia avicola</name>
    <dbReference type="NCBI Taxonomy" id="2840721"/>
    <lineage>
        <taxon>Bacteria</taxon>
        <taxon>Bacillati</taxon>
        <taxon>Bacillota</taxon>
        <taxon>Clostridia</taxon>
        <taxon>Eubacteriales</taxon>
        <taxon>Oscillospiraceae</taxon>
        <taxon>Oscillospiraceae incertae sedis</taxon>
        <taxon>Candidatus Caccousia</taxon>
    </lineage>
</organism>
<evidence type="ECO:0000256" key="5">
    <source>
        <dbReference type="ARBA" id="ARBA00023136"/>
    </source>
</evidence>
<evidence type="ECO:0000256" key="2">
    <source>
        <dbReference type="ARBA" id="ARBA00022475"/>
    </source>
</evidence>
<dbReference type="Proteomes" id="UP000824242">
    <property type="component" value="Unassembled WGS sequence"/>
</dbReference>
<reference evidence="7" key="2">
    <citation type="journal article" date="2021" name="PeerJ">
        <title>Extensive microbial diversity within the chicken gut microbiome revealed by metagenomics and culture.</title>
        <authorList>
            <person name="Gilroy R."/>
            <person name="Ravi A."/>
            <person name="Getino M."/>
            <person name="Pursley I."/>
            <person name="Horton D.L."/>
            <person name="Alikhan N.F."/>
            <person name="Baker D."/>
            <person name="Gharbi K."/>
            <person name="Hall N."/>
            <person name="Watson M."/>
            <person name="Adriaenssens E.M."/>
            <person name="Foster-Nyarko E."/>
            <person name="Jarju S."/>
            <person name="Secka A."/>
            <person name="Antonio M."/>
            <person name="Oren A."/>
            <person name="Chaudhuri R.R."/>
            <person name="La Ragione R."/>
            <person name="Hildebrand F."/>
            <person name="Pallen M.J."/>
        </authorList>
    </citation>
    <scope>NUCLEOTIDE SEQUENCE</scope>
    <source>
        <strain evidence="7">ChiSxjej1B13-7958</strain>
    </source>
</reference>
<dbReference type="EMBL" id="DVGZ01000019">
    <property type="protein sequence ID" value="HIR46376.1"/>
    <property type="molecule type" value="Genomic_DNA"/>
</dbReference>
<dbReference type="AlphaFoldDB" id="A0A9D1AKY0"/>
<gene>
    <name evidence="7" type="ORF">IAB89_01765</name>
</gene>
<accession>A0A9D1AKY0</accession>
<dbReference type="GO" id="GO:0005886">
    <property type="term" value="C:plasma membrane"/>
    <property type="evidence" value="ECO:0007669"/>
    <property type="project" value="UniProtKB-SubCell"/>
</dbReference>
<sequence length="291" mass="31530">MKAPAWLEGKRLAPGLRVIKTGMAVTLCIFLSCTLRFGQPFTSAIAAAVMMEKSIDLSLRTARDGTVGTLLGAAVGLLFSLWDPGNAGLCGIGVIVTLYLCVLLHLERGTLLAEVAFFAVTLMPPGGPYWFHALTCAADALLGILVALAVNLIVMPHHYAGEVRDNYQALCAVAAQALHAARAGAPAPCKELAGQTEKLSQSIEAYVSERRLLRGSDEEIFRISCKLTQFREFAQELGNVQLLLSPENGRIPDEEREIIRRYHMARLEALAVACLPSKEERERKGTSVAKE</sequence>
<protein>
    <submittedName>
        <fullName evidence="7">FUSC family protein</fullName>
    </submittedName>
</protein>
<dbReference type="Pfam" id="PF06081">
    <property type="entry name" value="ArAE_1"/>
    <property type="match status" value="1"/>
</dbReference>